<proteinExistence type="predicted"/>
<evidence type="ECO:0000313" key="2">
    <source>
        <dbReference type="Proteomes" id="UP000076154"/>
    </source>
</evidence>
<reference evidence="1" key="1">
    <citation type="submission" date="2018-04" db="EMBL/GenBank/DDBJ databases">
        <title>Whole genome sequencing of Hypsizygus marmoreus.</title>
        <authorList>
            <person name="Choi I.-G."/>
            <person name="Min B."/>
            <person name="Kim J.-G."/>
            <person name="Kim S."/>
            <person name="Oh Y.-L."/>
            <person name="Kong W.-S."/>
            <person name="Park H."/>
            <person name="Jeong J."/>
            <person name="Song E.-S."/>
        </authorList>
    </citation>
    <scope>NUCLEOTIDE SEQUENCE [LARGE SCALE GENOMIC DNA]</scope>
    <source>
        <strain evidence="1">51987-8</strain>
    </source>
</reference>
<protein>
    <submittedName>
        <fullName evidence="1">Uncharacterized protein</fullName>
    </submittedName>
</protein>
<dbReference type="OrthoDB" id="10261556at2759"/>
<dbReference type="AlphaFoldDB" id="A0A369JZJ7"/>
<gene>
    <name evidence="1" type="ORF">Hypma_005334</name>
</gene>
<organism evidence="1 2">
    <name type="scientific">Hypsizygus marmoreus</name>
    <name type="common">White beech mushroom</name>
    <name type="synonym">Agaricus marmoreus</name>
    <dbReference type="NCBI Taxonomy" id="39966"/>
    <lineage>
        <taxon>Eukaryota</taxon>
        <taxon>Fungi</taxon>
        <taxon>Dikarya</taxon>
        <taxon>Basidiomycota</taxon>
        <taxon>Agaricomycotina</taxon>
        <taxon>Agaricomycetes</taxon>
        <taxon>Agaricomycetidae</taxon>
        <taxon>Agaricales</taxon>
        <taxon>Tricholomatineae</taxon>
        <taxon>Lyophyllaceae</taxon>
        <taxon>Hypsizygus</taxon>
    </lineage>
</organism>
<dbReference type="InterPro" id="IPR027417">
    <property type="entry name" value="P-loop_NTPase"/>
</dbReference>
<sequence length="287" mass="31189">MWKAPANLSSWVQRAGRAARAAGRTGMAVMLVEKSAFEVNQGPIVEDSNLVEAVSSMPQGRGGRGGHGGLVGVAGAKRGTYGGAHDQPPVVNTPQHVANDAPGEGLYALIQATTCRRKILSTVFRNPPSAGVPPHECCDICHPSLFGRTRPSKPVAAARMQSIKKGEPVEAVRLRVYQWRRTVKKTRYPAAMFAPHAFLDDKACDLLASIGPVETRQQLEPVLLGWARWEELGDDLFHTMKQLVIPSLAPKKRGTAAKKHLAAELPIDAPIVQLNCWNIERPARSYF</sequence>
<keyword evidence="2" id="KW-1185">Reference proteome</keyword>
<dbReference type="EMBL" id="LUEZ02000023">
    <property type="protein sequence ID" value="RDB26762.1"/>
    <property type="molecule type" value="Genomic_DNA"/>
</dbReference>
<comment type="caution">
    <text evidence="1">The sequence shown here is derived from an EMBL/GenBank/DDBJ whole genome shotgun (WGS) entry which is preliminary data.</text>
</comment>
<dbReference type="Gene3D" id="3.40.50.300">
    <property type="entry name" value="P-loop containing nucleotide triphosphate hydrolases"/>
    <property type="match status" value="1"/>
</dbReference>
<evidence type="ECO:0000313" key="1">
    <source>
        <dbReference type="EMBL" id="RDB26762.1"/>
    </source>
</evidence>
<dbReference type="Proteomes" id="UP000076154">
    <property type="component" value="Unassembled WGS sequence"/>
</dbReference>
<name>A0A369JZJ7_HYPMA</name>
<accession>A0A369JZJ7</accession>
<dbReference type="InParanoid" id="A0A369JZJ7"/>